<protein>
    <submittedName>
        <fullName evidence="1">Uncharacterized protein</fullName>
    </submittedName>
</protein>
<gene>
    <name evidence="1" type="ORF">LO744_19890</name>
</gene>
<accession>A0A9Q3V5D9</accession>
<dbReference type="EMBL" id="JAJNAY010000003">
    <property type="protein sequence ID" value="MCD1119109.1"/>
    <property type="molecule type" value="Genomic_DNA"/>
</dbReference>
<evidence type="ECO:0000313" key="2">
    <source>
        <dbReference type="Proteomes" id="UP001108025"/>
    </source>
</evidence>
<organism evidence="1 2">
    <name type="scientific">Chryseobacterium turcicum</name>
    <dbReference type="NCBI Taxonomy" id="2898076"/>
    <lineage>
        <taxon>Bacteria</taxon>
        <taxon>Pseudomonadati</taxon>
        <taxon>Bacteroidota</taxon>
        <taxon>Flavobacteriia</taxon>
        <taxon>Flavobacteriales</taxon>
        <taxon>Weeksellaceae</taxon>
        <taxon>Chryseobacterium group</taxon>
        <taxon>Chryseobacterium</taxon>
    </lineage>
</organism>
<comment type="caution">
    <text evidence="1">The sequence shown here is derived from an EMBL/GenBank/DDBJ whole genome shotgun (WGS) entry which is preliminary data.</text>
</comment>
<sequence>MTKFKYRVFIPEFIEAKINRSTQEFEDDDFLSARNIALKYLTEIISILVSEKIITVSDFKYEESSELIEVSELQKTPENDEVLDFAHLSECKIQYNYTEKEFRKANELQTEKKMSLKQTFLLLGIIKIEIADEKNNLVTIFELKNSDIPVNRFVEETIISRLISNFKGLTFPKLYSSFQFNIKEKHHQFREIFLTENNFREKEIISNNLFFDFERKLLSIYNRRCMVSLFIEEEHSKLARKAMLHIQSVYRKLKYEYTPKVMIQNKLYWVYFFDFNTELKITYSKAGNIYFRSSSGMKKANEQTTFEEIVCNENCKDHFITHLLQIL</sequence>
<dbReference type="Proteomes" id="UP001108025">
    <property type="component" value="Unassembled WGS sequence"/>
</dbReference>
<proteinExistence type="predicted"/>
<name>A0A9Q3V5D9_9FLAO</name>
<evidence type="ECO:0000313" key="1">
    <source>
        <dbReference type="EMBL" id="MCD1119109.1"/>
    </source>
</evidence>
<dbReference type="AlphaFoldDB" id="A0A9Q3V5D9"/>
<reference evidence="1" key="1">
    <citation type="submission" date="2021-11" db="EMBL/GenBank/DDBJ databases">
        <title>Description of novel Chryseobacterium species.</title>
        <authorList>
            <person name="Saticioglu I.B."/>
            <person name="Ay H."/>
            <person name="Altun S."/>
            <person name="Duman M."/>
        </authorList>
    </citation>
    <scope>NUCLEOTIDE SEQUENCE</scope>
    <source>
        <strain evidence="1">C-17</strain>
    </source>
</reference>
<dbReference type="RefSeq" id="WP_230672565.1">
    <property type="nucleotide sequence ID" value="NZ_JAJNAY010000003.1"/>
</dbReference>
<keyword evidence="2" id="KW-1185">Reference proteome</keyword>